<protein>
    <submittedName>
        <fullName evidence="1">Uncharacterized protein</fullName>
    </submittedName>
</protein>
<organism evidence="1 2">
    <name type="scientific">Cycloclasticus pugetii</name>
    <dbReference type="NCBI Taxonomy" id="34068"/>
    <lineage>
        <taxon>Bacteria</taxon>
        <taxon>Pseudomonadati</taxon>
        <taxon>Pseudomonadota</taxon>
        <taxon>Gammaproteobacteria</taxon>
        <taxon>Thiotrichales</taxon>
        <taxon>Piscirickettsiaceae</taxon>
        <taxon>Cycloclasticus</taxon>
    </lineage>
</organism>
<comment type="caution">
    <text evidence="1">The sequence shown here is derived from an EMBL/GenBank/DDBJ whole genome shotgun (WGS) entry which is preliminary data.</text>
</comment>
<proteinExistence type="predicted"/>
<dbReference type="AlphaFoldDB" id="A0AB33Z1M6"/>
<dbReference type="EMBL" id="ASHL01000004">
    <property type="protein sequence ID" value="EPD13069.1"/>
    <property type="molecule type" value="Genomic_DNA"/>
</dbReference>
<evidence type="ECO:0000313" key="1">
    <source>
        <dbReference type="EMBL" id="EPD13069.1"/>
    </source>
</evidence>
<keyword evidence="2" id="KW-1185">Reference proteome</keyword>
<evidence type="ECO:0000313" key="2">
    <source>
        <dbReference type="Proteomes" id="UP000015462"/>
    </source>
</evidence>
<gene>
    <name evidence="1" type="ORF">L196_05490</name>
</gene>
<sequence length="42" mass="5178">MPEYNPLFLMDNDYIFRIIAQKKLIKMSLKKINELIWCDFQI</sequence>
<dbReference type="Proteomes" id="UP000015462">
    <property type="component" value="Unassembled WGS sequence"/>
</dbReference>
<reference evidence="1 2" key="1">
    <citation type="journal article" date="2013" name="Genome Announc.">
        <title>Genome Sequence of the Pyrene- and Fluoranthene-Degrading Bacterium Cycloclasticus sp. Strain PY97M.</title>
        <authorList>
            <person name="Cui Z."/>
            <person name="Xu G."/>
            <person name="Li Q."/>
            <person name="Gao W."/>
            <person name="Zheng L."/>
        </authorList>
    </citation>
    <scope>NUCLEOTIDE SEQUENCE [LARGE SCALE GENOMIC DNA]</scope>
    <source>
        <strain evidence="1 2">PY97M</strain>
    </source>
</reference>
<name>A0AB33Z1M6_9GAMM</name>
<accession>A0AB33Z1M6</accession>